<organism evidence="1 2">
    <name type="scientific">Sparassis crispa</name>
    <dbReference type="NCBI Taxonomy" id="139825"/>
    <lineage>
        <taxon>Eukaryota</taxon>
        <taxon>Fungi</taxon>
        <taxon>Dikarya</taxon>
        <taxon>Basidiomycota</taxon>
        <taxon>Agaricomycotina</taxon>
        <taxon>Agaricomycetes</taxon>
        <taxon>Polyporales</taxon>
        <taxon>Sparassidaceae</taxon>
        <taxon>Sparassis</taxon>
    </lineage>
</organism>
<protein>
    <recommendedName>
        <fullName evidence="3">RNI-like protein</fullName>
    </recommendedName>
</protein>
<gene>
    <name evidence="1" type="ORF">SCP_1701280</name>
</gene>
<dbReference type="OrthoDB" id="3005567at2759"/>
<evidence type="ECO:0008006" key="3">
    <source>
        <dbReference type="Google" id="ProtNLM"/>
    </source>
</evidence>
<dbReference type="STRING" id="139825.A0A401H5Y3"/>
<dbReference type="RefSeq" id="XP_027620716.1">
    <property type="nucleotide sequence ID" value="XM_027764915.1"/>
</dbReference>
<dbReference type="InterPro" id="IPR032675">
    <property type="entry name" value="LRR_dom_sf"/>
</dbReference>
<dbReference type="Proteomes" id="UP000287166">
    <property type="component" value="Unassembled WGS sequence"/>
</dbReference>
<proteinExistence type="predicted"/>
<dbReference type="InParanoid" id="A0A401H5Y3"/>
<dbReference type="AlphaFoldDB" id="A0A401H5Y3"/>
<sequence>MSGAKRYPAIMSPFASVLAHPSLAVHVRHIDVRSVPTVKNLPHPNFMNDCSRTIATCKNLSSFTCTPNVLSSFLLALQGKDNLQNLRVNASLTTEQSEQLVKVTGLRNLTLDGSTWNVVDVLPVWSSLLGSTLTSLTFYAMNELNDCVLETVLGNLPNLTGLHVVGCAKIDHTSIFRSTAHTPLLESLSFTSWESPRALPLTIGPLTKLRHLTVDTHCALAPSTTPTLWNSVITLTRTWSCPLTSITLKLSDKLVVGDSFIKDLLNAHEATLTHVAFLNCQLSLDAVRMICARCSEMERFAVGIPAKEIWSFSDCLSRSKSLHTLSDLGDHHSSHGQRLFLTRVNVQTIMERVPNLERVVTNGRVWTAEKRSRWLHDGLRISLERKKSPSPSHWFMPP</sequence>
<evidence type="ECO:0000313" key="2">
    <source>
        <dbReference type="Proteomes" id="UP000287166"/>
    </source>
</evidence>
<evidence type="ECO:0000313" key="1">
    <source>
        <dbReference type="EMBL" id="GBE89803.1"/>
    </source>
</evidence>
<dbReference type="SUPFAM" id="SSF52047">
    <property type="entry name" value="RNI-like"/>
    <property type="match status" value="1"/>
</dbReference>
<dbReference type="EMBL" id="BFAD01000017">
    <property type="protein sequence ID" value="GBE89803.1"/>
    <property type="molecule type" value="Genomic_DNA"/>
</dbReference>
<comment type="caution">
    <text evidence="1">The sequence shown here is derived from an EMBL/GenBank/DDBJ whole genome shotgun (WGS) entry which is preliminary data.</text>
</comment>
<keyword evidence="2" id="KW-1185">Reference proteome</keyword>
<name>A0A401H5Y3_9APHY</name>
<reference evidence="1 2" key="1">
    <citation type="journal article" date="2018" name="Sci. Rep.">
        <title>Genome sequence of the cauliflower mushroom Sparassis crispa (Hanabiratake) and its association with beneficial usage.</title>
        <authorList>
            <person name="Kiyama R."/>
            <person name="Furutani Y."/>
            <person name="Kawaguchi K."/>
            <person name="Nakanishi T."/>
        </authorList>
    </citation>
    <scope>NUCLEOTIDE SEQUENCE [LARGE SCALE GENOMIC DNA]</scope>
</reference>
<dbReference type="Gene3D" id="3.80.10.10">
    <property type="entry name" value="Ribonuclease Inhibitor"/>
    <property type="match status" value="1"/>
</dbReference>
<accession>A0A401H5Y3</accession>
<dbReference type="GeneID" id="38786720"/>